<evidence type="ECO:0000313" key="2">
    <source>
        <dbReference type="EMBL" id="UUX49569.1"/>
    </source>
</evidence>
<protein>
    <submittedName>
        <fullName evidence="2">Uncharacterized protein</fullName>
    </submittedName>
</protein>
<keyword evidence="1" id="KW-1133">Transmembrane helix</keyword>
<reference evidence="2" key="1">
    <citation type="submission" date="2022-08" db="EMBL/GenBank/DDBJ databases">
        <title>Nisaea acidiphila sp. nov., isolated from a marine algal debris and emended description of the genus Nisaea Urios et al. 2008.</title>
        <authorList>
            <person name="Kwon K."/>
        </authorList>
    </citation>
    <scope>NUCLEOTIDE SEQUENCE</scope>
    <source>
        <strain evidence="2">MEBiC11861</strain>
    </source>
</reference>
<accession>A0A9J7ASV0</accession>
<gene>
    <name evidence="2" type="ORF">NUH88_19485</name>
</gene>
<dbReference type="RefSeq" id="WP_257768320.1">
    <property type="nucleotide sequence ID" value="NZ_CP102480.1"/>
</dbReference>
<feature type="transmembrane region" description="Helical" evidence="1">
    <location>
        <begin position="12"/>
        <end position="31"/>
    </location>
</feature>
<organism evidence="2 3">
    <name type="scientific">Nisaea acidiphila</name>
    <dbReference type="NCBI Taxonomy" id="1862145"/>
    <lineage>
        <taxon>Bacteria</taxon>
        <taxon>Pseudomonadati</taxon>
        <taxon>Pseudomonadota</taxon>
        <taxon>Alphaproteobacteria</taxon>
        <taxon>Rhodospirillales</taxon>
        <taxon>Thalassobaculaceae</taxon>
        <taxon>Nisaea</taxon>
    </lineage>
</organism>
<dbReference type="KEGG" id="naci:NUH88_19485"/>
<dbReference type="AlphaFoldDB" id="A0A9J7ASV0"/>
<name>A0A9J7ASV0_9PROT</name>
<sequence length="74" mass="8251">MASIFLGKAWHWLLFVVVAAVFWATGIYHLHVSAFNIFIAITGGLSLLLVFAVLLDYRPGDHVTREPLPDPDDD</sequence>
<keyword evidence="3" id="KW-1185">Reference proteome</keyword>
<evidence type="ECO:0000313" key="3">
    <source>
        <dbReference type="Proteomes" id="UP001060336"/>
    </source>
</evidence>
<dbReference type="Proteomes" id="UP001060336">
    <property type="component" value="Chromosome"/>
</dbReference>
<evidence type="ECO:0000256" key="1">
    <source>
        <dbReference type="SAM" id="Phobius"/>
    </source>
</evidence>
<keyword evidence="1" id="KW-0812">Transmembrane</keyword>
<keyword evidence="1" id="KW-0472">Membrane</keyword>
<dbReference type="EMBL" id="CP102480">
    <property type="protein sequence ID" value="UUX49569.1"/>
    <property type="molecule type" value="Genomic_DNA"/>
</dbReference>
<proteinExistence type="predicted"/>
<feature type="transmembrane region" description="Helical" evidence="1">
    <location>
        <begin position="37"/>
        <end position="55"/>
    </location>
</feature>